<sequence>MAKPELGGKRQCQNCGTKFFDLNRDPILCPKCGATFVPPMLARAPQRPAAAEDEEPETPETGAELVPLEDADASDEKAAVVVDDDVDLGDDDADDTFLEEEEEDNDDVSDLIDGDIETDDEG</sequence>
<comment type="caution">
    <text evidence="2">The sequence shown here is derived from an EMBL/GenBank/DDBJ whole genome shotgun (WGS) entry which is preliminary data.</text>
</comment>
<dbReference type="NCBIfam" id="TIGR02300">
    <property type="entry name" value="FYDLN_acid"/>
    <property type="match status" value="1"/>
</dbReference>
<reference evidence="2 3" key="1">
    <citation type="submission" date="2019-11" db="EMBL/GenBank/DDBJ databases">
        <title>Whole-genome sequence of a Rhodoblastus acidophilus DSM 142.</title>
        <authorList>
            <person name="Kyndt J.A."/>
            <person name="Meyer T.E."/>
        </authorList>
    </citation>
    <scope>NUCLEOTIDE SEQUENCE [LARGE SCALE GENOMIC DNA]</scope>
    <source>
        <strain evidence="2 3">DSM 142</strain>
    </source>
</reference>
<evidence type="ECO:0000256" key="1">
    <source>
        <dbReference type="SAM" id="MobiDB-lite"/>
    </source>
</evidence>
<accession>A0A6N8DMR0</accession>
<dbReference type="InterPro" id="IPR012644">
    <property type="entry name" value="CHP02300_FYDLN_acid"/>
</dbReference>
<evidence type="ECO:0000313" key="3">
    <source>
        <dbReference type="Proteomes" id="UP000439113"/>
    </source>
</evidence>
<gene>
    <name evidence="2" type="ORF">GJ654_12840</name>
</gene>
<dbReference type="AlphaFoldDB" id="A0A6N8DMR0"/>
<dbReference type="RefSeq" id="WP_264586264.1">
    <property type="nucleotide sequence ID" value="NZ_JAOQNR010000015.1"/>
</dbReference>
<feature type="region of interest" description="Disordered" evidence="1">
    <location>
        <begin position="43"/>
        <end position="122"/>
    </location>
</feature>
<organism evidence="2 3">
    <name type="scientific">Rhodoblastus acidophilus</name>
    <name type="common">Rhodopseudomonas acidophila</name>
    <dbReference type="NCBI Taxonomy" id="1074"/>
    <lineage>
        <taxon>Bacteria</taxon>
        <taxon>Pseudomonadati</taxon>
        <taxon>Pseudomonadota</taxon>
        <taxon>Alphaproteobacteria</taxon>
        <taxon>Hyphomicrobiales</taxon>
        <taxon>Rhodoblastaceae</taxon>
        <taxon>Rhodoblastus</taxon>
    </lineage>
</organism>
<proteinExistence type="predicted"/>
<dbReference type="Proteomes" id="UP000439113">
    <property type="component" value="Unassembled WGS sequence"/>
</dbReference>
<name>A0A6N8DMR0_RHOAC</name>
<protein>
    <submittedName>
        <fullName evidence="2">TIGR02300 family protein</fullName>
    </submittedName>
</protein>
<evidence type="ECO:0000313" key="2">
    <source>
        <dbReference type="EMBL" id="MTV31872.1"/>
    </source>
</evidence>
<feature type="compositionally biased region" description="Acidic residues" evidence="1">
    <location>
        <begin position="82"/>
        <end position="122"/>
    </location>
</feature>
<dbReference type="EMBL" id="WNKS01000011">
    <property type="protein sequence ID" value="MTV31872.1"/>
    <property type="molecule type" value="Genomic_DNA"/>
</dbReference>
<dbReference type="Pfam" id="PF09538">
    <property type="entry name" value="FYDLN_acid"/>
    <property type="match status" value="1"/>
</dbReference>